<organism evidence="1">
    <name type="scientific">Dipodfec virus UA06Rod_22</name>
    <dbReference type="NCBI Taxonomy" id="2929322"/>
    <lineage>
        <taxon>Viruses</taxon>
        <taxon>Monodnaviria</taxon>
        <taxon>Sangervirae</taxon>
        <taxon>Phixviricota</taxon>
        <taxon>Malgrandaviricetes</taxon>
        <taxon>Petitvirales</taxon>
        <taxon>Microviridae</taxon>
    </lineage>
</organism>
<dbReference type="EMBL" id="OM869585">
    <property type="protein sequence ID" value="UPW41367.1"/>
    <property type="molecule type" value="Genomic_DNA"/>
</dbReference>
<reference evidence="1" key="1">
    <citation type="submission" date="2022-02" db="EMBL/GenBank/DDBJ databases">
        <title>Towards deciphering the DNA virus diversity associated with rodent species in the families Cricetidae and Heteromyidae.</title>
        <authorList>
            <person name="Lund M."/>
            <person name="Larsen B.B."/>
            <person name="Gryseels S."/>
            <person name="Kraberger S."/>
            <person name="Rowsey D.M."/>
            <person name="Steger L."/>
            <person name="Yule K.M."/>
            <person name="Upham N.S."/>
            <person name="Worobey M."/>
            <person name="Van Doorslaer K."/>
            <person name="Varsani A."/>
        </authorList>
    </citation>
    <scope>NUCLEOTIDE SEQUENCE</scope>
    <source>
        <strain evidence="1">UA06Rod_22</strain>
    </source>
</reference>
<sequence>MAFKRRRFRRLRRVFKRRPLLKRRRSRSSRFLRRFKRRFIGRRF</sequence>
<protein>
    <submittedName>
        <fullName evidence="1">Uncharacterized protein</fullName>
    </submittedName>
</protein>
<name>A0A976R7J4_9VIRU</name>
<evidence type="ECO:0000313" key="1">
    <source>
        <dbReference type="EMBL" id="UPW41367.1"/>
    </source>
</evidence>
<proteinExistence type="predicted"/>
<accession>A0A976R7J4</accession>